<protein>
    <recommendedName>
        <fullName evidence="4">PsbP C-terminal domain-containing protein</fullName>
    </recommendedName>
</protein>
<keyword evidence="1" id="KW-0812">Transmembrane</keyword>
<proteinExistence type="predicted"/>
<dbReference type="AlphaFoldDB" id="A0A2M7VL06"/>
<dbReference type="EMBL" id="PFPS01000014">
    <property type="protein sequence ID" value="PJA02521.1"/>
    <property type="molecule type" value="Genomic_DNA"/>
</dbReference>
<evidence type="ECO:0000256" key="1">
    <source>
        <dbReference type="SAM" id="Phobius"/>
    </source>
</evidence>
<comment type="caution">
    <text evidence="2">The sequence shown here is derived from an EMBL/GenBank/DDBJ whole genome shotgun (WGS) entry which is preliminary data.</text>
</comment>
<feature type="transmembrane region" description="Helical" evidence="1">
    <location>
        <begin position="6"/>
        <end position="25"/>
    </location>
</feature>
<keyword evidence="1" id="KW-0472">Membrane</keyword>
<reference evidence="3" key="1">
    <citation type="submission" date="2017-09" db="EMBL/GenBank/DDBJ databases">
        <title>Depth-based differentiation of microbial function through sediment-hosted aquifers and enrichment of novel symbionts in the deep terrestrial subsurface.</title>
        <authorList>
            <person name="Probst A.J."/>
            <person name="Ladd B."/>
            <person name="Jarett J.K."/>
            <person name="Geller-Mcgrath D.E."/>
            <person name="Sieber C.M.K."/>
            <person name="Emerson J.B."/>
            <person name="Anantharaman K."/>
            <person name="Thomas B.C."/>
            <person name="Malmstrom R."/>
            <person name="Stieglmeier M."/>
            <person name="Klingl A."/>
            <person name="Woyke T."/>
            <person name="Ryan C.M."/>
            <person name="Banfield J.F."/>
        </authorList>
    </citation>
    <scope>NUCLEOTIDE SEQUENCE [LARGE SCALE GENOMIC DNA]</scope>
</reference>
<evidence type="ECO:0008006" key="4">
    <source>
        <dbReference type="Google" id="ProtNLM"/>
    </source>
</evidence>
<dbReference type="PROSITE" id="PS51257">
    <property type="entry name" value="PROKAR_LIPOPROTEIN"/>
    <property type="match status" value="1"/>
</dbReference>
<accession>A0A2M7VL06</accession>
<dbReference type="Proteomes" id="UP000231469">
    <property type="component" value="Unassembled WGS sequence"/>
</dbReference>
<name>A0A2M7VL06_9BACT</name>
<keyword evidence="1" id="KW-1133">Transmembrane helix</keyword>
<evidence type="ECO:0000313" key="2">
    <source>
        <dbReference type="EMBL" id="PJA02521.1"/>
    </source>
</evidence>
<evidence type="ECO:0000313" key="3">
    <source>
        <dbReference type="Proteomes" id="UP000231469"/>
    </source>
</evidence>
<gene>
    <name evidence="2" type="ORF">COX73_00320</name>
</gene>
<organism evidence="2 3">
    <name type="scientific">bacterium (Candidatus Gribaldobacteria) CG_4_10_14_0_2_um_filter_36_18</name>
    <dbReference type="NCBI Taxonomy" id="2014264"/>
    <lineage>
        <taxon>Bacteria</taxon>
        <taxon>Candidatus Gribaldobacteria</taxon>
    </lineage>
</organism>
<sequence>MSNKKFILILMILILGCGLVSYWRFKKFSQSLSGVSLPKIEMPEMKTEEMFFPEKEGYKEFASPDGKLKLKHSANWIESDQTLLEQFNQEEVVLKEAKILFFAYQFNFESQALAFLMIEEISPEKSLDEIIKDVEKDVTEKEGELEIINSERENETALIEMKFKKKMEPNFYAKEKIFFGKEKTDLVVFTTFEKDWPKFEEEANEIFDSIQFTSNP</sequence>